<evidence type="ECO:0000313" key="2">
    <source>
        <dbReference type="EMBL" id="TGV03659.1"/>
    </source>
</evidence>
<name>A0A4S1DZQ9_9FLAO</name>
<reference evidence="2 3" key="1">
    <citation type="submission" date="2019-04" db="EMBL/GenBank/DDBJ databases">
        <authorList>
            <person name="Liu A."/>
        </authorList>
    </citation>
    <scope>NUCLEOTIDE SEQUENCE [LARGE SCALE GENOMIC DNA]</scope>
    <source>
        <strain evidence="2 3">RZ03</strain>
    </source>
</reference>
<proteinExistence type="predicted"/>
<organism evidence="2 3">
    <name type="scientific">Flavivirga rizhaonensis</name>
    <dbReference type="NCBI Taxonomy" id="2559571"/>
    <lineage>
        <taxon>Bacteria</taxon>
        <taxon>Pseudomonadati</taxon>
        <taxon>Bacteroidota</taxon>
        <taxon>Flavobacteriia</taxon>
        <taxon>Flavobacteriales</taxon>
        <taxon>Flavobacteriaceae</taxon>
        <taxon>Flavivirga</taxon>
    </lineage>
</organism>
<feature type="region of interest" description="Disordered" evidence="1">
    <location>
        <begin position="65"/>
        <end position="92"/>
    </location>
</feature>
<evidence type="ECO:0000313" key="3">
    <source>
        <dbReference type="Proteomes" id="UP000307602"/>
    </source>
</evidence>
<dbReference type="EMBL" id="SRSO01000006">
    <property type="protein sequence ID" value="TGV03659.1"/>
    <property type="molecule type" value="Genomic_DNA"/>
</dbReference>
<protein>
    <submittedName>
        <fullName evidence="2">Uncharacterized protein</fullName>
    </submittedName>
</protein>
<keyword evidence="3" id="KW-1185">Reference proteome</keyword>
<sequence length="92" mass="10719">MYQLEEIRQITTKMYLLFDDPIAQVAKQSGKSRPTVSKFFNLKAIRPSSAEHIYDACLKLVEEKENQRQSRLKKGRQLKDSMEITPQTSMNL</sequence>
<dbReference type="AlphaFoldDB" id="A0A4S1DZQ9"/>
<accession>A0A4S1DZQ9</accession>
<evidence type="ECO:0000256" key="1">
    <source>
        <dbReference type="SAM" id="MobiDB-lite"/>
    </source>
</evidence>
<dbReference type="Proteomes" id="UP000307602">
    <property type="component" value="Unassembled WGS sequence"/>
</dbReference>
<gene>
    <name evidence="2" type="ORF">EM932_06020</name>
</gene>
<dbReference type="OrthoDB" id="1445865at2"/>
<comment type="caution">
    <text evidence="2">The sequence shown here is derived from an EMBL/GenBank/DDBJ whole genome shotgun (WGS) entry which is preliminary data.</text>
</comment>